<sequence>MKLFFLFVAYSFITCTSAKNSCGSTYKEEKAALLKRCESTAEFQEANKLLRNSGKRCAKECKKWMSELLVYKITSSMCVISCCEARLQKAKRMFGVDHAE</sequence>
<feature type="signal peptide" evidence="1">
    <location>
        <begin position="1"/>
        <end position="18"/>
    </location>
</feature>
<protein>
    <submittedName>
        <fullName evidence="3">Uncharacterized protein</fullName>
    </submittedName>
</protein>
<dbReference type="Proteomes" id="UP000046395">
    <property type="component" value="Unassembled WGS sequence"/>
</dbReference>
<evidence type="ECO:0000313" key="2">
    <source>
        <dbReference type="Proteomes" id="UP000046395"/>
    </source>
</evidence>
<reference evidence="3" key="1">
    <citation type="submission" date="2019-12" db="UniProtKB">
        <authorList>
            <consortium name="WormBaseParasite"/>
        </authorList>
    </citation>
    <scope>IDENTIFICATION</scope>
</reference>
<keyword evidence="2" id="KW-1185">Reference proteome</keyword>
<proteinExistence type="predicted"/>
<evidence type="ECO:0000256" key="1">
    <source>
        <dbReference type="SAM" id="SignalP"/>
    </source>
</evidence>
<dbReference type="WBParaSite" id="TMUE_2000006848.1">
    <property type="protein sequence ID" value="TMUE_2000006848.1"/>
    <property type="gene ID" value="WBGene00286328"/>
</dbReference>
<feature type="chain" id="PRO_5024411632" evidence="1">
    <location>
        <begin position="19"/>
        <end position="100"/>
    </location>
</feature>
<organism evidence="2 3">
    <name type="scientific">Trichuris muris</name>
    <name type="common">Mouse whipworm</name>
    <dbReference type="NCBI Taxonomy" id="70415"/>
    <lineage>
        <taxon>Eukaryota</taxon>
        <taxon>Metazoa</taxon>
        <taxon>Ecdysozoa</taxon>
        <taxon>Nematoda</taxon>
        <taxon>Enoplea</taxon>
        <taxon>Dorylaimia</taxon>
        <taxon>Trichinellida</taxon>
        <taxon>Trichuridae</taxon>
        <taxon>Trichuris</taxon>
    </lineage>
</organism>
<name>A0A5S6QI25_TRIMR</name>
<evidence type="ECO:0000313" key="3">
    <source>
        <dbReference type="WBParaSite" id="TMUE_2000006848.1"/>
    </source>
</evidence>
<dbReference type="AlphaFoldDB" id="A0A5S6QI25"/>
<accession>A0A5S6QI25</accession>
<keyword evidence="1" id="KW-0732">Signal</keyword>